<dbReference type="Gene3D" id="3.40.50.720">
    <property type="entry name" value="NAD(P)-binding Rossmann-like Domain"/>
    <property type="match status" value="1"/>
</dbReference>
<dbReference type="OrthoDB" id="7500328at2"/>
<sequence length="281" mass="29821">MTAETLLDLTGRTIIVAGAGGGGMGTILTRLVASAGATVIAVDNSRASLEEHVQSLRSEGLSIVPVQADIGTEQGVEEIMVRALAEPDDLFGLVTIVGGVPDAYWGAATEVTREGWQWLFAYNLDSMFFLTQAVARELRARRLPGSLVSIASISGLTATPFHIGYGAAKAAVLSVVKTMALELAADNIRVNSVAPGAIATPTAGLGPDKERDRWAVPMARQGRAEEVASSVLYLLSDMAGYMTGQCLVVDGGVSVKWSHLDAENCPAYARDRSFLDRWRRE</sequence>
<dbReference type="EMBL" id="JTDI01000005">
    <property type="protein sequence ID" value="KHK90288.1"/>
    <property type="molecule type" value="Genomic_DNA"/>
</dbReference>
<dbReference type="FunFam" id="3.40.50.720:FF:000084">
    <property type="entry name" value="Short-chain dehydrogenase reductase"/>
    <property type="match status" value="1"/>
</dbReference>
<dbReference type="Proteomes" id="UP000031057">
    <property type="component" value="Unassembled WGS sequence"/>
</dbReference>
<evidence type="ECO:0000256" key="1">
    <source>
        <dbReference type="ARBA" id="ARBA00006484"/>
    </source>
</evidence>
<dbReference type="CDD" id="cd05233">
    <property type="entry name" value="SDR_c"/>
    <property type="match status" value="1"/>
</dbReference>
<name>A0A0B1ZM63_9SPHN</name>
<dbReference type="GO" id="GO:0016491">
    <property type="term" value="F:oxidoreductase activity"/>
    <property type="evidence" value="ECO:0007669"/>
    <property type="project" value="UniProtKB-KW"/>
</dbReference>
<dbReference type="AlphaFoldDB" id="A0A0B1ZM63"/>
<dbReference type="RefSeq" id="WP_039286472.1">
    <property type="nucleotide sequence ID" value="NZ_JTDI01000005.1"/>
</dbReference>
<evidence type="ECO:0000256" key="2">
    <source>
        <dbReference type="ARBA" id="ARBA00023002"/>
    </source>
</evidence>
<dbReference type="STRING" id="1348853.LK12_16825"/>
<protein>
    <submittedName>
        <fullName evidence="3">Oxidoreductase</fullName>
    </submittedName>
</protein>
<reference evidence="3 4" key="1">
    <citation type="submission" date="2014-10" db="EMBL/GenBank/DDBJ databases">
        <title>Genome sequence of Novosphingobium malaysiense MUSC 273(T).</title>
        <authorList>
            <person name="Lee L.-H."/>
        </authorList>
    </citation>
    <scope>NUCLEOTIDE SEQUENCE [LARGE SCALE GENOMIC DNA]</scope>
    <source>
        <strain evidence="3 4">MUSC 273</strain>
    </source>
</reference>
<evidence type="ECO:0000313" key="4">
    <source>
        <dbReference type="Proteomes" id="UP000031057"/>
    </source>
</evidence>
<dbReference type="PRINTS" id="PR00081">
    <property type="entry name" value="GDHRDH"/>
</dbReference>
<evidence type="ECO:0000313" key="3">
    <source>
        <dbReference type="EMBL" id="KHK90288.1"/>
    </source>
</evidence>
<dbReference type="Pfam" id="PF13561">
    <property type="entry name" value="adh_short_C2"/>
    <property type="match status" value="1"/>
</dbReference>
<dbReference type="InterPro" id="IPR020904">
    <property type="entry name" value="Sc_DH/Rdtase_CS"/>
</dbReference>
<comment type="caution">
    <text evidence="3">The sequence shown here is derived from an EMBL/GenBank/DDBJ whole genome shotgun (WGS) entry which is preliminary data.</text>
</comment>
<dbReference type="InterPro" id="IPR002347">
    <property type="entry name" value="SDR_fam"/>
</dbReference>
<comment type="similarity">
    <text evidence="1">Belongs to the short-chain dehydrogenases/reductases (SDR) family.</text>
</comment>
<organism evidence="3 4">
    <name type="scientific">Novosphingobium malaysiense</name>
    <dbReference type="NCBI Taxonomy" id="1348853"/>
    <lineage>
        <taxon>Bacteria</taxon>
        <taxon>Pseudomonadati</taxon>
        <taxon>Pseudomonadota</taxon>
        <taxon>Alphaproteobacteria</taxon>
        <taxon>Sphingomonadales</taxon>
        <taxon>Sphingomonadaceae</taxon>
        <taxon>Novosphingobium</taxon>
    </lineage>
</organism>
<gene>
    <name evidence="3" type="ORF">LK12_16825</name>
</gene>
<dbReference type="InterPro" id="IPR036291">
    <property type="entry name" value="NAD(P)-bd_dom_sf"/>
</dbReference>
<proteinExistence type="inferred from homology"/>
<keyword evidence="4" id="KW-1185">Reference proteome</keyword>
<dbReference type="SUPFAM" id="SSF51735">
    <property type="entry name" value="NAD(P)-binding Rossmann-fold domains"/>
    <property type="match status" value="1"/>
</dbReference>
<dbReference type="PROSITE" id="PS00061">
    <property type="entry name" value="ADH_SHORT"/>
    <property type="match status" value="1"/>
</dbReference>
<keyword evidence="2" id="KW-0560">Oxidoreductase</keyword>
<dbReference type="PANTHER" id="PTHR24321:SF8">
    <property type="entry name" value="ESTRADIOL 17-BETA-DEHYDROGENASE 8-RELATED"/>
    <property type="match status" value="1"/>
</dbReference>
<accession>A0A0B1ZM63</accession>
<dbReference type="PANTHER" id="PTHR24321">
    <property type="entry name" value="DEHYDROGENASES, SHORT CHAIN"/>
    <property type="match status" value="1"/>
</dbReference>